<protein>
    <submittedName>
        <fullName evidence="1">Uncharacterized protein</fullName>
    </submittedName>
</protein>
<evidence type="ECO:0000313" key="1">
    <source>
        <dbReference type="EMBL" id="OBS22877.1"/>
    </source>
</evidence>
<evidence type="ECO:0000313" key="2">
    <source>
        <dbReference type="Proteomes" id="UP000091967"/>
    </source>
</evidence>
<gene>
    <name evidence="1" type="ORF">FPOA_09200</name>
</gene>
<dbReference type="EMBL" id="LYXU01000003">
    <property type="protein sequence ID" value="OBS22877.1"/>
    <property type="molecule type" value="Genomic_DNA"/>
</dbReference>
<sequence length="319" mass="36099">MDPTTSTGNRILQAAETVRLLHPTPADIAFIHDVAQSVIAHRISGPTRTNDGISDEEAAVILFDRSHMLIEDLGMMAQQICDARKREGKTPTVIFCNTIRGKLAAGLLAAADKAPNSQSPEAPNLGHLMCKDNKTFWRLVKNCNLDPNPSVIYKAYILQGFKKLLKYQQKQILLHKLLVWNSTVNKWVKSDDVPDMSDEELGAWLVNRQRKENQDGGQLAFATENLSLDEINAQRSRLFPGRSVEKRSIQKDRRVENRARITTTNLTQDQMLQLGQETDMVPRRENRKVDVLNTSLWIETVRLLSLNTTDLHPAIIFNR</sequence>
<comment type="caution">
    <text evidence="1">The sequence shown here is derived from an EMBL/GenBank/DDBJ whole genome shotgun (WGS) entry which is preliminary data.</text>
</comment>
<dbReference type="Proteomes" id="UP000091967">
    <property type="component" value="Unassembled WGS sequence"/>
</dbReference>
<reference evidence="1 2" key="1">
    <citation type="submission" date="2016-06" db="EMBL/GenBank/DDBJ databases">
        <title>Living apart together: crosstalk between the core and supernumerary genomes in a fungal plant pathogen.</title>
        <authorList>
            <person name="Vanheule A."/>
            <person name="Audenaert K."/>
            <person name="Warris S."/>
            <person name="Van De Geest H."/>
            <person name="Schijlen E."/>
            <person name="Hofte M."/>
            <person name="De Saeger S."/>
            <person name="Haesaert G."/>
            <person name="Waalwijk C."/>
            <person name="Van Der Lee T."/>
        </authorList>
    </citation>
    <scope>NUCLEOTIDE SEQUENCE [LARGE SCALE GENOMIC DNA]</scope>
    <source>
        <strain evidence="1 2">2516</strain>
    </source>
</reference>
<organism evidence="1 2">
    <name type="scientific">Fusarium poae</name>
    <dbReference type="NCBI Taxonomy" id="36050"/>
    <lineage>
        <taxon>Eukaryota</taxon>
        <taxon>Fungi</taxon>
        <taxon>Dikarya</taxon>
        <taxon>Ascomycota</taxon>
        <taxon>Pezizomycotina</taxon>
        <taxon>Sordariomycetes</taxon>
        <taxon>Hypocreomycetidae</taxon>
        <taxon>Hypocreales</taxon>
        <taxon>Nectriaceae</taxon>
        <taxon>Fusarium</taxon>
    </lineage>
</organism>
<accession>A0A1B8AQV6</accession>
<name>A0A1B8AQV6_FUSPO</name>
<dbReference type="AlphaFoldDB" id="A0A1B8AQV6"/>
<proteinExistence type="predicted"/>
<keyword evidence="2" id="KW-1185">Reference proteome</keyword>